<comment type="caution">
    <text evidence="1">The sequence shown here is derived from an EMBL/GenBank/DDBJ whole genome shotgun (WGS) entry which is preliminary data.</text>
</comment>
<accession>A0A8X7CRT8</accession>
<evidence type="ECO:0000313" key="1">
    <source>
        <dbReference type="EMBL" id="GFY76100.1"/>
    </source>
</evidence>
<organism evidence="1 2">
    <name type="scientific">Trichonephila inaurata madagascariensis</name>
    <dbReference type="NCBI Taxonomy" id="2747483"/>
    <lineage>
        <taxon>Eukaryota</taxon>
        <taxon>Metazoa</taxon>
        <taxon>Ecdysozoa</taxon>
        <taxon>Arthropoda</taxon>
        <taxon>Chelicerata</taxon>
        <taxon>Arachnida</taxon>
        <taxon>Araneae</taxon>
        <taxon>Araneomorphae</taxon>
        <taxon>Entelegynae</taxon>
        <taxon>Araneoidea</taxon>
        <taxon>Nephilidae</taxon>
        <taxon>Trichonephila</taxon>
        <taxon>Trichonephila inaurata</taxon>
    </lineage>
</organism>
<keyword evidence="2" id="KW-1185">Reference proteome</keyword>
<proteinExistence type="predicted"/>
<dbReference type="Proteomes" id="UP000886998">
    <property type="component" value="Unassembled WGS sequence"/>
</dbReference>
<evidence type="ECO:0000313" key="2">
    <source>
        <dbReference type="Proteomes" id="UP000886998"/>
    </source>
</evidence>
<dbReference type="AlphaFoldDB" id="A0A8X7CRT8"/>
<name>A0A8X7CRT8_9ARAC</name>
<reference evidence="1" key="1">
    <citation type="submission" date="2020-08" db="EMBL/GenBank/DDBJ databases">
        <title>Multicomponent nature underlies the extraordinary mechanical properties of spider dragline silk.</title>
        <authorList>
            <person name="Kono N."/>
            <person name="Nakamura H."/>
            <person name="Mori M."/>
            <person name="Yoshida Y."/>
            <person name="Ohtoshi R."/>
            <person name="Malay A.D."/>
            <person name="Moran D.A.P."/>
            <person name="Tomita M."/>
            <person name="Numata K."/>
            <person name="Arakawa K."/>
        </authorList>
    </citation>
    <scope>NUCLEOTIDE SEQUENCE</scope>
</reference>
<sequence>MGPRFITLLEDSSLWVWEHGIERAVVSNVGYLVSTVLSTSTSGGLPVLTMQEFLGDCKILDSFDVVTLLEGSTVIFWGDEKDRCLGVASVSDCTEFF</sequence>
<dbReference type="EMBL" id="BMAV01021776">
    <property type="protein sequence ID" value="GFY76100.1"/>
    <property type="molecule type" value="Genomic_DNA"/>
</dbReference>
<gene>
    <name evidence="1" type="ORF">TNIN_295371</name>
</gene>
<protein>
    <submittedName>
        <fullName evidence="1">Uncharacterized protein</fullName>
    </submittedName>
</protein>